<accession>A0ABU4HPD4</accession>
<protein>
    <submittedName>
        <fullName evidence="2">Sugar phosphate nucleotidyltransferase</fullName>
    </submittedName>
</protein>
<dbReference type="SUPFAM" id="SSF53448">
    <property type="entry name" value="Nucleotide-diphospho-sugar transferases"/>
    <property type="match status" value="1"/>
</dbReference>
<evidence type="ECO:0000313" key="2">
    <source>
        <dbReference type="EMBL" id="MDW5595151.1"/>
    </source>
</evidence>
<name>A0ABU4HPD4_9ACTN</name>
<reference evidence="3" key="1">
    <citation type="submission" date="2023-07" db="EMBL/GenBank/DDBJ databases">
        <title>Conexibacter stalactiti sp. nov., isolated from stalactites in a lava cave and emended description of the genus Conexibacter.</title>
        <authorList>
            <person name="Lee S.D."/>
        </authorList>
    </citation>
    <scope>NUCLEOTIDE SEQUENCE [LARGE SCALE GENOMIC DNA]</scope>
    <source>
        <strain evidence="3">KCTC 39840</strain>
    </source>
</reference>
<dbReference type="PANTHER" id="PTHR47183:SF1">
    <property type="entry name" value="GLUCOSE-1-PHOSPHATE CYTIDYLYLTRANSFERASE"/>
    <property type="match status" value="1"/>
</dbReference>
<dbReference type="InterPro" id="IPR013446">
    <property type="entry name" value="G1P_cyt_trans-like"/>
</dbReference>
<organism evidence="2 3">
    <name type="scientific">Conexibacter stalactiti</name>
    <dbReference type="NCBI Taxonomy" id="1940611"/>
    <lineage>
        <taxon>Bacteria</taxon>
        <taxon>Bacillati</taxon>
        <taxon>Actinomycetota</taxon>
        <taxon>Thermoleophilia</taxon>
        <taxon>Solirubrobacterales</taxon>
        <taxon>Conexibacteraceae</taxon>
        <taxon>Conexibacter</taxon>
    </lineage>
</organism>
<dbReference type="PANTHER" id="PTHR47183">
    <property type="entry name" value="GLUCOSE-1-PHOSPHATE CYTIDYLYLTRANSFERASE-RELATED"/>
    <property type="match status" value="1"/>
</dbReference>
<dbReference type="InterPro" id="IPR029044">
    <property type="entry name" value="Nucleotide-diphossugar_trans"/>
</dbReference>
<dbReference type="InterPro" id="IPR005835">
    <property type="entry name" value="NTP_transferase_dom"/>
</dbReference>
<dbReference type="Proteomes" id="UP001284601">
    <property type="component" value="Unassembled WGS sequence"/>
</dbReference>
<evidence type="ECO:0000313" key="3">
    <source>
        <dbReference type="Proteomes" id="UP001284601"/>
    </source>
</evidence>
<comment type="caution">
    <text evidence="2">The sequence shown here is derived from an EMBL/GenBank/DDBJ whole genome shotgun (WGS) entry which is preliminary data.</text>
</comment>
<keyword evidence="3" id="KW-1185">Reference proteome</keyword>
<dbReference type="Gene3D" id="3.90.550.10">
    <property type="entry name" value="Spore Coat Polysaccharide Biosynthesis Protein SpsA, Chain A"/>
    <property type="match status" value="1"/>
</dbReference>
<dbReference type="RefSeq" id="WP_318597487.1">
    <property type="nucleotide sequence ID" value="NZ_JAWSTH010000028.1"/>
</dbReference>
<gene>
    <name evidence="2" type="ORF">R7226_12440</name>
</gene>
<evidence type="ECO:0000259" key="1">
    <source>
        <dbReference type="Pfam" id="PF00483"/>
    </source>
</evidence>
<proteinExistence type="predicted"/>
<dbReference type="Pfam" id="PF00483">
    <property type="entry name" value="NTP_transferase"/>
    <property type="match status" value="1"/>
</dbReference>
<dbReference type="EMBL" id="JAWSTH010000028">
    <property type="protein sequence ID" value="MDW5595151.1"/>
    <property type="molecule type" value="Genomic_DNA"/>
</dbReference>
<sequence length="250" mass="27130">MEPGELTVVILCGGRGTRLQEHTQSIPKPLVEIGGRPIVWHVIELYRAYGFRRFVLCTGYKGELIERFAAAGPWPAGVEVNCLDTGLETPTGGRVRQALLDPAGVPAGAPFCATYADGVADIDLRALLAAHAANVAAGGLATMTVVRPELQFGVAELDADGRVRGFREKPRAEHWVNGGFFCFEPDLLDVLEQDSVLEREPLERLAAAGALHAHRHEGFWDCMDTYKDAILLNDLWAAGRPPWVPAAVRA</sequence>
<feature type="domain" description="Nucleotidyl transferase" evidence="1">
    <location>
        <begin position="8"/>
        <end position="202"/>
    </location>
</feature>